<dbReference type="Gene3D" id="1.20.1250.20">
    <property type="entry name" value="MFS general substrate transporter like domains"/>
    <property type="match status" value="1"/>
</dbReference>
<dbReference type="KEGG" id="gbc:GbCGDNIH3_1723"/>
<feature type="transmembrane region" description="Helical" evidence="7">
    <location>
        <begin position="66"/>
        <end position="85"/>
    </location>
</feature>
<evidence type="ECO:0000256" key="2">
    <source>
        <dbReference type="ARBA" id="ARBA00022448"/>
    </source>
</evidence>
<evidence type="ECO:0000313" key="9">
    <source>
        <dbReference type="EMBL" id="AHJ63617.1"/>
    </source>
</evidence>
<evidence type="ECO:0000256" key="6">
    <source>
        <dbReference type="ARBA" id="ARBA00023136"/>
    </source>
</evidence>
<name>A0AAN0RES0_9PROT</name>
<dbReference type="Gene3D" id="1.20.1720.10">
    <property type="entry name" value="Multidrug resistance protein D"/>
    <property type="match status" value="1"/>
</dbReference>
<keyword evidence="2" id="KW-0813">Transport</keyword>
<feature type="transmembrane region" description="Helical" evidence="7">
    <location>
        <begin position="92"/>
        <end position="117"/>
    </location>
</feature>
<sequence length="532" mass="57662">MSAAAVADQGPGQATGWKPRANPWLIAIAVTLAAFMEVLDTTIVNVALPHIAGAMSASNDESTWTLTSYLVANSIVLPISGWFARIIGRKRYFLICIAMFTLASFLCGIAGSLWQLILFRLIQGFFGGGLQPSQQSIVLDTFEPAKRGAAFGVVAIATVLAPVMGPTVGGWLTDNFSWQWIFLINVPVGIFTFFAVAALVEDPPWLEREQKGERSVDYIGLSLITIGFGCLQVVMDRGEDLDWFGSGFIRLFSLLALLGLVGAVFWLLHAKNPVVNIRVMADRNFAIGCLTIFLMAMVLYSSAVLLPQLVQTRLGYTATWAGLMLMPGALVVPVLIPFVGRIMKYVQTRFVIMLGFALLGLALVYSHHIAPDIDFRTLMMMRAAQTVGLAFLFVPISTVTYITLPKEQNADGAALFTMFRNLAGSIGISAATALVTERSQVRMAHLQPHMTPLEQPYVDYLQHVQQGLVNLGTNAGEAMQQAAGIAYQTLQQQAAILAYMDIFGMTAILSFATIPVCFLFSSTKGSGGMPGH</sequence>
<dbReference type="Proteomes" id="UP000019438">
    <property type="component" value="Chromosome"/>
</dbReference>
<evidence type="ECO:0000313" key="10">
    <source>
        <dbReference type="Proteomes" id="UP000019438"/>
    </source>
</evidence>
<keyword evidence="3" id="KW-1003">Cell membrane</keyword>
<evidence type="ECO:0000256" key="7">
    <source>
        <dbReference type="SAM" id="Phobius"/>
    </source>
</evidence>
<dbReference type="InterPro" id="IPR011701">
    <property type="entry name" value="MFS"/>
</dbReference>
<feature type="transmembrane region" description="Helical" evidence="7">
    <location>
        <begin position="285"/>
        <end position="306"/>
    </location>
</feature>
<keyword evidence="5 7" id="KW-1133">Transmembrane helix</keyword>
<evidence type="ECO:0000256" key="1">
    <source>
        <dbReference type="ARBA" id="ARBA00004651"/>
    </source>
</evidence>
<dbReference type="InterPro" id="IPR036259">
    <property type="entry name" value="MFS_trans_sf"/>
</dbReference>
<dbReference type="EMBL" id="CP003181">
    <property type="protein sequence ID" value="AHJ63617.1"/>
    <property type="molecule type" value="Genomic_DNA"/>
</dbReference>
<dbReference type="InterPro" id="IPR004638">
    <property type="entry name" value="EmrB-like"/>
</dbReference>
<protein>
    <submittedName>
        <fullName evidence="9">Multidrug resistance protein B</fullName>
    </submittedName>
</protein>
<feature type="transmembrane region" description="Helical" evidence="7">
    <location>
        <begin position="247"/>
        <end position="269"/>
    </location>
</feature>
<comment type="subcellular location">
    <subcellularLocation>
        <location evidence="1">Cell membrane</location>
        <topology evidence="1">Multi-pass membrane protein</topology>
    </subcellularLocation>
</comment>
<keyword evidence="6 7" id="KW-0472">Membrane</keyword>
<feature type="transmembrane region" description="Helical" evidence="7">
    <location>
        <begin position="149"/>
        <end position="173"/>
    </location>
</feature>
<reference evidence="10" key="1">
    <citation type="submission" date="2012-06" db="EMBL/GenBank/DDBJ databases">
        <title>Genome analysis of multiple Granulibacter bethesdensis isolates demonstrates substantial genome diversity.</title>
        <authorList>
            <person name="Greenberg D.E."/>
            <person name="Porcella S.F."/>
            <person name="Zarember K."/>
            <person name="Zelazny A.M."/>
            <person name="Bruno D."/>
            <person name="Martens C."/>
            <person name="Barbian K.D."/>
            <person name="Jaske E."/>
            <person name="Holland S.M."/>
        </authorList>
    </citation>
    <scope>NUCLEOTIDE SEQUENCE [LARGE SCALE GENOMIC DNA]</scope>
    <source>
        <strain evidence="10">CGDNIH3</strain>
    </source>
</reference>
<dbReference type="GO" id="GO:0022857">
    <property type="term" value="F:transmembrane transporter activity"/>
    <property type="evidence" value="ECO:0007669"/>
    <property type="project" value="InterPro"/>
</dbReference>
<keyword evidence="4 7" id="KW-0812">Transmembrane</keyword>
<evidence type="ECO:0000256" key="3">
    <source>
        <dbReference type="ARBA" id="ARBA00022475"/>
    </source>
</evidence>
<feature type="transmembrane region" description="Helical" evidence="7">
    <location>
        <begin position="346"/>
        <end position="365"/>
    </location>
</feature>
<dbReference type="GO" id="GO:0005886">
    <property type="term" value="C:plasma membrane"/>
    <property type="evidence" value="ECO:0007669"/>
    <property type="project" value="UniProtKB-SubCell"/>
</dbReference>
<feature type="transmembrane region" description="Helical" evidence="7">
    <location>
        <begin position="180"/>
        <end position="198"/>
    </location>
</feature>
<evidence type="ECO:0000256" key="4">
    <source>
        <dbReference type="ARBA" id="ARBA00022692"/>
    </source>
</evidence>
<dbReference type="SUPFAM" id="SSF103473">
    <property type="entry name" value="MFS general substrate transporter"/>
    <property type="match status" value="1"/>
</dbReference>
<feature type="transmembrane region" description="Helical" evidence="7">
    <location>
        <begin position="496"/>
        <end position="521"/>
    </location>
</feature>
<gene>
    <name evidence="9" type="ORF">GbCGDNIH3_1723</name>
</gene>
<feature type="transmembrane region" description="Helical" evidence="7">
    <location>
        <begin position="218"/>
        <end position="235"/>
    </location>
</feature>
<feature type="transmembrane region" description="Helical" evidence="7">
    <location>
        <begin position="386"/>
        <end position="404"/>
    </location>
</feature>
<feature type="transmembrane region" description="Helical" evidence="7">
    <location>
        <begin position="416"/>
        <end position="435"/>
    </location>
</feature>
<dbReference type="RefSeq" id="WP_025287109.1">
    <property type="nucleotide sequence ID" value="NZ_CP003181.2"/>
</dbReference>
<feature type="transmembrane region" description="Helical" evidence="7">
    <location>
        <begin position="24"/>
        <end position="46"/>
    </location>
</feature>
<evidence type="ECO:0000256" key="5">
    <source>
        <dbReference type="ARBA" id="ARBA00022989"/>
    </source>
</evidence>
<dbReference type="PANTHER" id="PTHR23501:SF174">
    <property type="entry name" value="MULTIDRUG EXPORT PROTEIN EMRB-RELATED"/>
    <property type="match status" value="1"/>
</dbReference>
<feature type="domain" description="Major facilitator superfamily (MFS) profile" evidence="8">
    <location>
        <begin position="26"/>
        <end position="524"/>
    </location>
</feature>
<dbReference type="CDD" id="cd17503">
    <property type="entry name" value="MFS_LmrB_MDR_like"/>
    <property type="match status" value="1"/>
</dbReference>
<evidence type="ECO:0000259" key="8">
    <source>
        <dbReference type="PROSITE" id="PS50850"/>
    </source>
</evidence>
<dbReference type="InterPro" id="IPR020846">
    <property type="entry name" value="MFS_dom"/>
</dbReference>
<dbReference type="NCBIfam" id="TIGR00711">
    <property type="entry name" value="efflux_EmrB"/>
    <property type="match status" value="1"/>
</dbReference>
<organism evidence="9 10">
    <name type="scientific">Granulibacter bethesdensis</name>
    <dbReference type="NCBI Taxonomy" id="364410"/>
    <lineage>
        <taxon>Bacteria</taxon>
        <taxon>Pseudomonadati</taxon>
        <taxon>Pseudomonadota</taxon>
        <taxon>Alphaproteobacteria</taxon>
        <taxon>Acetobacterales</taxon>
        <taxon>Acetobacteraceae</taxon>
        <taxon>Granulibacter</taxon>
    </lineage>
</organism>
<proteinExistence type="predicted"/>
<dbReference type="AlphaFoldDB" id="A0AAN0RES0"/>
<accession>A0AAN0RES0</accession>
<feature type="transmembrane region" description="Helical" evidence="7">
    <location>
        <begin position="318"/>
        <end position="340"/>
    </location>
</feature>
<dbReference type="PROSITE" id="PS50850">
    <property type="entry name" value="MFS"/>
    <property type="match status" value="1"/>
</dbReference>
<dbReference type="PANTHER" id="PTHR23501">
    <property type="entry name" value="MAJOR FACILITATOR SUPERFAMILY"/>
    <property type="match status" value="1"/>
</dbReference>
<dbReference type="Pfam" id="PF07690">
    <property type="entry name" value="MFS_1"/>
    <property type="match status" value="1"/>
</dbReference>